<feature type="binding site" evidence="19">
    <location>
        <position position="271"/>
    </location>
    <ligand>
        <name>tRNA</name>
        <dbReference type="ChEBI" id="CHEBI:17843"/>
    </ligand>
</feature>
<evidence type="ECO:0000256" key="20">
    <source>
        <dbReference type="PIRSR" id="PIRSR017689-50"/>
    </source>
</evidence>
<keyword evidence="22" id="KW-1185">Reference proteome</keyword>
<keyword evidence="7 18" id="KW-0820">tRNA-binding</keyword>
<dbReference type="GO" id="GO:0001717">
    <property type="term" value="P:conversion of seryl-tRNAsec to selenocys-tRNAsec"/>
    <property type="evidence" value="ECO:0007669"/>
    <property type="project" value="UniProtKB-UniRule"/>
</dbReference>
<dbReference type="Pfam" id="PF05889">
    <property type="entry name" value="SepSecS"/>
    <property type="match status" value="1"/>
</dbReference>
<dbReference type="InterPro" id="IPR008829">
    <property type="entry name" value="SepSecS/SepCysS"/>
</dbReference>
<gene>
    <name evidence="21" type="ORF">PoB_000891700</name>
</gene>
<evidence type="ECO:0000256" key="10">
    <source>
        <dbReference type="ARBA" id="ARBA00022898"/>
    </source>
</evidence>
<comment type="cofactor">
    <cofactor evidence="1 18 20">
        <name>pyridoxal 5'-phosphate</name>
        <dbReference type="ChEBI" id="CHEBI:597326"/>
    </cofactor>
</comment>
<evidence type="ECO:0000313" key="22">
    <source>
        <dbReference type="Proteomes" id="UP000735302"/>
    </source>
</evidence>
<comment type="similarity">
    <text evidence="4 18">Belongs to the SepSecS family.</text>
</comment>
<name>A0AAV3YHV2_9GAST</name>
<keyword evidence="9 18" id="KW-0694">RNA-binding</keyword>
<proteinExistence type="inferred from homology"/>
<feature type="binding site" evidence="19">
    <location>
        <position position="98"/>
    </location>
    <ligand>
        <name>substrate</name>
    </ligand>
</feature>
<evidence type="ECO:0000256" key="3">
    <source>
        <dbReference type="ARBA" id="ARBA00004822"/>
    </source>
</evidence>
<dbReference type="GO" id="GO:0005737">
    <property type="term" value="C:cytoplasm"/>
    <property type="evidence" value="ECO:0007669"/>
    <property type="project" value="UniProtKB-SubCell"/>
</dbReference>
<feature type="binding site" evidence="19">
    <location>
        <position position="75"/>
    </location>
    <ligand>
        <name>pyridoxal 5'-phosphate</name>
        <dbReference type="ChEBI" id="CHEBI:597326"/>
    </ligand>
</feature>
<feature type="site" description="May act as a substrate filter by repelling compounds with a negatively charged alpha-carboxylate" evidence="20">
    <location>
        <position position="74"/>
    </location>
</feature>
<evidence type="ECO:0000256" key="15">
    <source>
        <dbReference type="ARBA" id="ARBA00032048"/>
    </source>
</evidence>
<dbReference type="GO" id="GO:0098621">
    <property type="term" value="F:O-phosphoseryl-tRNA(Sec) selenium transferase activity"/>
    <property type="evidence" value="ECO:0007669"/>
    <property type="project" value="UniProtKB-EC"/>
</dbReference>
<evidence type="ECO:0000256" key="14">
    <source>
        <dbReference type="ARBA" id="ARBA00030669"/>
    </source>
</evidence>
<evidence type="ECO:0000256" key="2">
    <source>
        <dbReference type="ARBA" id="ARBA00002552"/>
    </source>
</evidence>
<feature type="binding site" evidence="19">
    <location>
        <position position="105"/>
    </location>
    <ligand>
        <name>substrate</name>
    </ligand>
</feature>
<evidence type="ECO:0000256" key="9">
    <source>
        <dbReference type="ARBA" id="ARBA00022884"/>
    </source>
</evidence>
<dbReference type="Proteomes" id="UP000735302">
    <property type="component" value="Unassembled WGS sequence"/>
</dbReference>
<keyword evidence="10 18" id="KW-0663">Pyridoxal phosphate</keyword>
<evidence type="ECO:0000256" key="11">
    <source>
        <dbReference type="ARBA" id="ARBA00022917"/>
    </source>
</evidence>
<keyword evidence="12 18" id="KW-0711">Selenium</keyword>
<evidence type="ECO:0000256" key="19">
    <source>
        <dbReference type="PIRSR" id="PIRSR017689-1"/>
    </source>
</evidence>
<dbReference type="AlphaFoldDB" id="A0AAV3YHV2"/>
<dbReference type="InterPro" id="IPR019872">
    <property type="entry name" value="Sec-tRNA_Se_transferase"/>
</dbReference>
<evidence type="ECO:0000256" key="16">
    <source>
        <dbReference type="ARBA" id="ARBA00032693"/>
    </source>
</evidence>
<keyword evidence="8 18" id="KW-0808">Transferase</keyword>
<dbReference type="NCBIfam" id="TIGR03531">
    <property type="entry name" value="selenium_SpcS"/>
    <property type="match status" value="1"/>
</dbReference>
<feature type="binding site" evidence="19">
    <location>
        <position position="97"/>
    </location>
    <ligand>
        <name>substrate</name>
    </ligand>
</feature>
<organism evidence="21 22">
    <name type="scientific">Plakobranchus ocellatus</name>
    <dbReference type="NCBI Taxonomy" id="259542"/>
    <lineage>
        <taxon>Eukaryota</taxon>
        <taxon>Metazoa</taxon>
        <taxon>Spiralia</taxon>
        <taxon>Lophotrochozoa</taxon>
        <taxon>Mollusca</taxon>
        <taxon>Gastropoda</taxon>
        <taxon>Heterobranchia</taxon>
        <taxon>Euthyneura</taxon>
        <taxon>Panpulmonata</taxon>
        <taxon>Sacoglossa</taxon>
        <taxon>Placobranchoidea</taxon>
        <taxon>Plakobranchidae</taxon>
        <taxon>Plakobranchus</taxon>
    </lineage>
</organism>
<dbReference type="PANTHER" id="PTHR12944">
    <property type="entry name" value="SOLUBLE LIVER ANTIGEN/LIVER PANCREAS ANTIGEN"/>
    <property type="match status" value="1"/>
</dbReference>
<dbReference type="EMBL" id="BLXT01000981">
    <property type="protein sequence ID" value="GFN82411.1"/>
    <property type="molecule type" value="Genomic_DNA"/>
</dbReference>
<comment type="subunit">
    <text evidence="13">Homotetramer formed by a catalytic dimer and a non-catalytic dimer serving as a binding platform that orients tRNASec for catalysis. Each tetramer binds the CCA ends of two tRNAs which point to the active sites of the catalytic dimer.</text>
</comment>
<feature type="modified residue" description="N6-(pyridoxal phosphate)lysine" evidence="20">
    <location>
        <position position="284"/>
    </location>
</feature>
<dbReference type="Gene3D" id="3.40.640.10">
    <property type="entry name" value="Type I PLP-dependent aspartate aminotransferase-like (Major domain)"/>
    <property type="match status" value="1"/>
</dbReference>
<comment type="catalytic activity">
    <reaction evidence="17 18">
        <text>O-phospho-L-seryl-tRNA(Sec) + selenophosphate + H2O = L-selenocysteinyl-tRNA(Sec) + 2 phosphate</text>
        <dbReference type="Rhea" id="RHEA:25041"/>
        <dbReference type="Rhea" id="RHEA-COMP:9743"/>
        <dbReference type="Rhea" id="RHEA-COMP:9947"/>
        <dbReference type="ChEBI" id="CHEBI:15377"/>
        <dbReference type="ChEBI" id="CHEBI:16144"/>
        <dbReference type="ChEBI" id="CHEBI:43474"/>
        <dbReference type="ChEBI" id="CHEBI:78551"/>
        <dbReference type="ChEBI" id="CHEBI:78573"/>
        <dbReference type="EC" id="2.9.1.2"/>
    </reaction>
</comment>
<comment type="subcellular location">
    <subcellularLocation>
        <location evidence="18">Cytoplasm</location>
    </subcellularLocation>
</comment>
<feature type="binding site" evidence="19">
    <location>
        <position position="313"/>
    </location>
    <ligand>
        <name>substrate</name>
    </ligand>
</feature>
<feature type="binding site" evidence="19">
    <location>
        <position position="398"/>
    </location>
    <ligand>
        <name>tRNA</name>
        <dbReference type="ChEBI" id="CHEBI:17843"/>
    </ligand>
</feature>
<dbReference type="InterPro" id="IPR015421">
    <property type="entry name" value="PyrdxlP-dep_Trfase_major"/>
</dbReference>
<accession>A0AAV3YHV2</accession>
<comment type="function">
    <text evidence="2 18">Converts O-phosphoseryl-tRNA(Sec) to selenocysteinyl-tRNA(Sec) required for selenoprotein biosynthesis.</text>
</comment>
<evidence type="ECO:0000313" key="21">
    <source>
        <dbReference type="EMBL" id="GFN82411.1"/>
    </source>
</evidence>
<dbReference type="GO" id="GO:0000049">
    <property type="term" value="F:tRNA binding"/>
    <property type="evidence" value="ECO:0007669"/>
    <property type="project" value="UniProtKB-UniRule"/>
</dbReference>
<sequence length="481" mass="52555">MNDDILELCNRLIPQAYVTQGAQARASHENVIKQLLEHRKLPQQGWDDQTIELLLHELAVMDSNNFPGNCGVGERESRLASSLVARRHYRLGHGIGRSGDITAVQPKAAGSSILMKITNCMVMDIIKLSGIKSVKNGFVVPVATGMALVLCMLTLKLKKPEAKYVLWPRIDQKSCFKSIITAGLVPVVIENLLAGDELRTDIAAILKKIQELGANNILCVMSTTSCFAPRAPDKLEEISALCKENDIPHLVNNAYGLQSSKCTHLLQQAARIGRVDAFVQSLDKNFMVPVGGSIIAGFDKDFINEIGKTYPGRASATPSVDLFITLLSLGANGYQQLLDERKEMYAYLASALEKCAGKFGERRLNTKNNPISQGISLNLPDDPKGEKLTEIGSMLFTRFVSGTRVVAPGNDVTISGYMFKNFGSHSNNYPCAYLTAAAAIGMKKNDVDMFIGRLEKVLSKCKSSLEAQRDSSTPNKLEEDS</sequence>
<keyword evidence="18" id="KW-0963">Cytoplasm</keyword>
<protein>
    <recommendedName>
        <fullName evidence="6 18">O-phosphoseryl-tRNA(Sec) selenium transferase</fullName>
        <ecNumber evidence="5 18">2.9.1.2</ecNumber>
    </recommendedName>
    <alternativeName>
        <fullName evidence="14 18">Selenocysteine synthase</fullName>
    </alternativeName>
    <alternativeName>
        <fullName evidence="15 18">Selenocysteinyl-tRNA(Sec) synthase</fullName>
    </alternativeName>
    <alternativeName>
        <fullName evidence="16 18">Sep-tRNA:Sec-tRNA synthase</fullName>
    </alternativeName>
</protein>
<dbReference type="PIRSF" id="PIRSF017689">
    <property type="entry name" value="SepSecS"/>
    <property type="match status" value="1"/>
</dbReference>
<evidence type="ECO:0000256" key="12">
    <source>
        <dbReference type="ARBA" id="ARBA00023266"/>
    </source>
</evidence>
<evidence type="ECO:0000256" key="6">
    <source>
        <dbReference type="ARBA" id="ARBA00021963"/>
    </source>
</evidence>
<evidence type="ECO:0000256" key="7">
    <source>
        <dbReference type="ARBA" id="ARBA00022555"/>
    </source>
</evidence>
<comment type="caution">
    <text evidence="21">The sequence shown here is derived from an EMBL/GenBank/DDBJ whole genome shotgun (WGS) entry which is preliminary data.</text>
</comment>
<keyword evidence="11 18" id="KW-0648">Protein biosynthesis</keyword>
<evidence type="ECO:0000256" key="8">
    <source>
        <dbReference type="ARBA" id="ARBA00022679"/>
    </source>
</evidence>
<comment type="pathway">
    <text evidence="3 18">Aminoacyl-tRNA biosynthesis; selenocysteinyl-tRNA(Sec) biosynthesis; selenocysteinyl-tRNA(Sec) from L-seryl-tRNA(Sec) (archaeal/eukaryal route): step 2/2.</text>
</comment>
<evidence type="ECO:0000256" key="18">
    <source>
        <dbReference type="PIRNR" id="PIRNR017689"/>
    </source>
</evidence>
<evidence type="ECO:0000256" key="1">
    <source>
        <dbReference type="ARBA" id="ARBA00001933"/>
    </source>
</evidence>
<dbReference type="EC" id="2.9.1.2" evidence="5 18"/>
<dbReference type="PANTHER" id="PTHR12944:SF2">
    <property type="entry name" value="O-PHOSPHOSERYL-TRNA(SEC) SELENIUM TRANSFERASE"/>
    <property type="match status" value="1"/>
</dbReference>
<evidence type="ECO:0000256" key="13">
    <source>
        <dbReference type="ARBA" id="ARBA00026053"/>
    </source>
</evidence>
<evidence type="ECO:0000256" key="4">
    <source>
        <dbReference type="ARBA" id="ARBA00007037"/>
    </source>
</evidence>
<reference evidence="21 22" key="1">
    <citation type="journal article" date="2021" name="Elife">
        <title>Chloroplast acquisition without the gene transfer in kleptoplastic sea slugs, Plakobranchus ocellatus.</title>
        <authorList>
            <person name="Maeda T."/>
            <person name="Takahashi S."/>
            <person name="Yoshida T."/>
            <person name="Shimamura S."/>
            <person name="Takaki Y."/>
            <person name="Nagai Y."/>
            <person name="Toyoda A."/>
            <person name="Suzuki Y."/>
            <person name="Arimoto A."/>
            <person name="Ishii H."/>
            <person name="Satoh N."/>
            <person name="Nishiyama T."/>
            <person name="Hasebe M."/>
            <person name="Maruyama T."/>
            <person name="Minagawa J."/>
            <person name="Obokata J."/>
            <person name="Shigenobu S."/>
        </authorList>
    </citation>
    <scope>NUCLEOTIDE SEQUENCE [LARGE SCALE GENOMIC DNA]</scope>
</reference>
<dbReference type="GO" id="GO:0001514">
    <property type="term" value="P:selenocysteine incorporation"/>
    <property type="evidence" value="ECO:0007669"/>
    <property type="project" value="TreeGrafter"/>
</dbReference>
<evidence type="ECO:0000256" key="5">
    <source>
        <dbReference type="ARBA" id="ARBA00012464"/>
    </source>
</evidence>
<dbReference type="SUPFAM" id="SSF53383">
    <property type="entry name" value="PLP-dependent transferases"/>
    <property type="match status" value="1"/>
</dbReference>
<evidence type="ECO:0000256" key="17">
    <source>
        <dbReference type="ARBA" id="ARBA00048808"/>
    </source>
</evidence>
<dbReference type="InterPro" id="IPR015424">
    <property type="entry name" value="PyrdxlP-dep_Trfase"/>
</dbReference>